<dbReference type="Proteomes" id="UP000033067">
    <property type="component" value="Chromosome"/>
</dbReference>
<dbReference type="PATRIC" id="fig|314722.6.peg.2175"/>
<evidence type="ECO:0000313" key="2">
    <source>
        <dbReference type="Proteomes" id="UP000033067"/>
    </source>
</evidence>
<evidence type="ECO:0000313" key="1">
    <source>
        <dbReference type="EMBL" id="AKC87047.1"/>
    </source>
</evidence>
<keyword evidence="2" id="KW-1185">Reference proteome</keyword>
<dbReference type="AlphaFoldDB" id="A0A0E3Z240"/>
<dbReference type="PROSITE" id="PS51257">
    <property type="entry name" value="PROKAR_LIPOPROTEIN"/>
    <property type="match status" value="1"/>
</dbReference>
<reference evidence="1 2" key="1">
    <citation type="journal article" date="2015" name="Genome Announc.">
        <title>Complete Genome Sequence of Pseudoxanthomonas suwonensis Strain J1, a Cellulose-Degrading Bacterium Isolated from Leaf- and Wood-Enriched Soil.</title>
        <authorList>
            <person name="Hou L."/>
            <person name="Jiang J."/>
            <person name="Xu Z."/>
            <person name="Zhou Y."/>
            <person name="Leung F.C."/>
        </authorList>
    </citation>
    <scope>NUCLEOTIDE SEQUENCE [LARGE SCALE GENOMIC DNA]</scope>
    <source>
        <strain evidence="1 2">J1</strain>
    </source>
</reference>
<organism evidence="1 2">
    <name type="scientific">Pseudoxanthomonas suwonensis</name>
    <dbReference type="NCBI Taxonomy" id="314722"/>
    <lineage>
        <taxon>Bacteria</taxon>
        <taxon>Pseudomonadati</taxon>
        <taxon>Pseudomonadota</taxon>
        <taxon>Gammaproteobacteria</taxon>
        <taxon>Lysobacterales</taxon>
        <taxon>Lysobacteraceae</taxon>
        <taxon>Pseudoxanthomonas</taxon>
    </lineage>
</organism>
<dbReference type="KEGG" id="psuw:WQ53_10125"/>
<gene>
    <name evidence="1" type="ORF">WQ53_10125</name>
</gene>
<sequence length="127" mass="13362">MRLLTALFSCVLSLFGCDTRPTTTSITRIVDSGSETLFSKTTLVDGVATFECFASASGGCHYRIYEERCDAAAAAATTGAASACRQQTLDAFDLTVGKRHRVEGLPAGFRHCVAAQDAASQDAARCA</sequence>
<dbReference type="RefSeq" id="WP_052632043.1">
    <property type="nucleotide sequence ID" value="NZ_CP011144.1"/>
</dbReference>
<protein>
    <submittedName>
        <fullName evidence="1">Uncharacterized protein</fullName>
    </submittedName>
</protein>
<dbReference type="OrthoDB" id="6024770at2"/>
<name>A0A0E3Z240_9GAMM</name>
<dbReference type="EMBL" id="CP011144">
    <property type="protein sequence ID" value="AKC87047.1"/>
    <property type="molecule type" value="Genomic_DNA"/>
</dbReference>
<proteinExistence type="predicted"/>
<accession>A0A0E3Z240</accession>